<dbReference type="Pfam" id="PF17996">
    <property type="entry name" value="CE2_N"/>
    <property type="match status" value="1"/>
</dbReference>
<protein>
    <submittedName>
        <fullName evidence="6">Lysophospholipase L1</fullName>
    </submittedName>
</protein>
<name>A0A1I0RV91_9BACT</name>
<keyword evidence="4" id="KW-0732">Signal</keyword>
<evidence type="ECO:0000313" key="6">
    <source>
        <dbReference type="EMBL" id="SEW45266.1"/>
    </source>
</evidence>
<dbReference type="Gene3D" id="3.40.50.1110">
    <property type="entry name" value="SGNH hydrolase"/>
    <property type="match status" value="1"/>
</dbReference>
<feature type="domain" description="Beta/gamma crystallin 'Greek key'" evidence="5">
    <location>
        <begin position="408"/>
        <end position="449"/>
    </location>
</feature>
<dbReference type="SUPFAM" id="SSF49695">
    <property type="entry name" value="gamma-Crystallin-like"/>
    <property type="match status" value="1"/>
</dbReference>
<dbReference type="Gene3D" id="2.60.120.260">
    <property type="entry name" value="Galactose-binding domain-like"/>
    <property type="match status" value="1"/>
</dbReference>
<feature type="signal peptide" evidence="4">
    <location>
        <begin position="1"/>
        <end position="25"/>
    </location>
</feature>
<dbReference type="CDD" id="cd01831">
    <property type="entry name" value="Endoglucanase_E_like"/>
    <property type="match status" value="1"/>
</dbReference>
<comment type="similarity">
    <text evidence="1">Belongs to the beta/gamma-crystallin family.</text>
</comment>
<evidence type="ECO:0000256" key="1">
    <source>
        <dbReference type="ARBA" id="ARBA00009646"/>
    </source>
</evidence>
<dbReference type="RefSeq" id="WP_089896676.1">
    <property type="nucleotide sequence ID" value="NZ_FOJG01000001.1"/>
</dbReference>
<dbReference type="Proteomes" id="UP000199310">
    <property type="component" value="Unassembled WGS sequence"/>
</dbReference>
<feature type="chain" id="PRO_5011704001" evidence="4">
    <location>
        <begin position="26"/>
        <end position="449"/>
    </location>
</feature>
<dbReference type="InterPro" id="IPR040794">
    <property type="entry name" value="CE2_N"/>
</dbReference>
<evidence type="ECO:0000259" key="5">
    <source>
        <dbReference type="PROSITE" id="PS50915"/>
    </source>
</evidence>
<dbReference type="InterPro" id="IPR013830">
    <property type="entry name" value="SGNH_hydro"/>
</dbReference>
<organism evidence="6 7">
    <name type="scientific">Chitinophaga arvensicola</name>
    <dbReference type="NCBI Taxonomy" id="29529"/>
    <lineage>
        <taxon>Bacteria</taxon>
        <taxon>Pseudomonadati</taxon>
        <taxon>Bacteroidota</taxon>
        <taxon>Chitinophagia</taxon>
        <taxon>Chitinophagales</taxon>
        <taxon>Chitinophagaceae</taxon>
        <taxon>Chitinophaga</taxon>
    </lineage>
</organism>
<dbReference type="InterPro" id="IPR037461">
    <property type="entry name" value="CtCE2-like_dom"/>
</dbReference>
<dbReference type="AlphaFoldDB" id="A0A1I0RV91"/>
<dbReference type="InterPro" id="IPR011024">
    <property type="entry name" value="G_crystallin-like"/>
</dbReference>
<keyword evidence="7" id="KW-1185">Reference proteome</keyword>
<dbReference type="STRING" id="29529.SAMN04488122_3442"/>
<keyword evidence="2" id="KW-0677">Repeat</keyword>
<dbReference type="InterPro" id="IPR001064">
    <property type="entry name" value="Beta/gamma_crystallin"/>
</dbReference>
<evidence type="ECO:0000256" key="2">
    <source>
        <dbReference type="ARBA" id="ARBA00022737"/>
    </source>
</evidence>
<gene>
    <name evidence="6" type="ORF">SAMN04488122_3442</name>
</gene>
<feature type="region of interest" description="Disordered" evidence="3">
    <location>
        <begin position="429"/>
        <end position="449"/>
    </location>
</feature>
<evidence type="ECO:0000256" key="3">
    <source>
        <dbReference type="SAM" id="MobiDB-lite"/>
    </source>
</evidence>
<reference evidence="7" key="1">
    <citation type="submission" date="2016-10" db="EMBL/GenBank/DDBJ databases">
        <authorList>
            <person name="Varghese N."/>
            <person name="Submissions S."/>
        </authorList>
    </citation>
    <scope>NUCLEOTIDE SEQUENCE [LARGE SCALE GENOMIC DNA]</scope>
    <source>
        <strain evidence="7">DSM 3695</strain>
    </source>
</reference>
<accession>A0A1I0RV91</accession>
<dbReference type="PROSITE" id="PS50915">
    <property type="entry name" value="CRYSTALLIN_BETA_GAMMA"/>
    <property type="match status" value="1"/>
</dbReference>
<proteinExistence type="inferred from homology"/>
<dbReference type="SUPFAM" id="SSF52266">
    <property type="entry name" value="SGNH hydrolase"/>
    <property type="match status" value="1"/>
</dbReference>
<dbReference type="InterPro" id="IPR036514">
    <property type="entry name" value="SGNH_hydro_sf"/>
</dbReference>
<dbReference type="PANTHER" id="PTHR37834">
    <property type="entry name" value="GDSL-LIKE LIPASE/ACYLHYDROLASE DOMAIN PROTEIN (AFU_ORTHOLOGUE AFUA_2G00620)"/>
    <property type="match status" value="1"/>
</dbReference>
<dbReference type="PROSITE" id="PS51257">
    <property type="entry name" value="PROKAR_LIPOPROTEIN"/>
    <property type="match status" value="1"/>
</dbReference>
<dbReference type="GO" id="GO:0052689">
    <property type="term" value="F:carboxylic ester hydrolase activity"/>
    <property type="evidence" value="ECO:0007669"/>
    <property type="project" value="InterPro"/>
</dbReference>
<dbReference type="OrthoDB" id="9801375at2"/>
<dbReference type="InterPro" id="IPR052762">
    <property type="entry name" value="PCW_deacetylase/CE"/>
</dbReference>
<dbReference type="EMBL" id="FOJG01000001">
    <property type="protein sequence ID" value="SEW45266.1"/>
    <property type="molecule type" value="Genomic_DNA"/>
</dbReference>
<evidence type="ECO:0000313" key="7">
    <source>
        <dbReference type="Proteomes" id="UP000199310"/>
    </source>
</evidence>
<dbReference type="Pfam" id="PF13472">
    <property type="entry name" value="Lipase_GDSL_2"/>
    <property type="match status" value="1"/>
</dbReference>
<dbReference type="PANTHER" id="PTHR37834:SF2">
    <property type="entry name" value="ESTERASE, SGNH HYDROLASE-TYPE"/>
    <property type="match status" value="1"/>
</dbReference>
<sequence length="449" mass="48526">MKTSNYLFALLAAACLLASCTKARLKEDISPLAADKALSTATLNLTAIPGAPGDPNIKYFGRWNFGDTSQYTNYWGGGYLRVKFTGTTIKMKVGHPTHYFAKIDNGPWVSYLNASGTINLTPTPLSSGTHTISVAQGKDYDYLFNFQGFILDAGATTSAPSAATDLIEWIGDSITAGYTDAQANVSGYPWVCSELLGTEHTQIAYPGITLVSGYANEGSMEVQYFKQRNSSQANSPDWDFTRYTPKIIVINLGTNDNGKQVPDAQFQSSYIAFLANIRNKFPNAEIFVMRTFINVKTTPTLAAVNARIAAGDNKLHYINTDGWMTNADYTDGLHPSVSGNIKAANLLKPILEPYLTGVPASAVTFYQDVNYGGAASQPIPVGNYTLSQMAAKGIPNDWASSVKVPAGRTLIMYADDNFSGTSWTRTSDTPNFTTLSPNANDQVSSIKVQ</sequence>
<dbReference type="Gene3D" id="2.60.20.10">
    <property type="entry name" value="Crystallins"/>
    <property type="match status" value="1"/>
</dbReference>
<evidence type="ECO:0000256" key="4">
    <source>
        <dbReference type="SAM" id="SignalP"/>
    </source>
</evidence>